<name>A0A420EQZ6_9SPHN</name>
<organism evidence="4 5">
    <name type="scientific">Altericroceibacterium spongiae</name>
    <dbReference type="NCBI Taxonomy" id="2320269"/>
    <lineage>
        <taxon>Bacteria</taxon>
        <taxon>Pseudomonadati</taxon>
        <taxon>Pseudomonadota</taxon>
        <taxon>Alphaproteobacteria</taxon>
        <taxon>Sphingomonadales</taxon>
        <taxon>Erythrobacteraceae</taxon>
        <taxon>Altericroceibacterium</taxon>
    </lineage>
</organism>
<feature type="compositionally biased region" description="Basic and acidic residues" evidence="2">
    <location>
        <begin position="104"/>
        <end position="117"/>
    </location>
</feature>
<keyword evidence="3" id="KW-0812">Transmembrane</keyword>
<evidence type="ECO:0000256" key="3">
    <source>
        <dbReference type="SAM" id="Phobius"/>
    </source>
</evidence>
<dbReference type="RefSeq" id="WP_120322996.1">
    <property type="nucleotide sequence ID" value="NZ_RAPF01000001.1"/>
</dbReference>
<evidence type="ECO:0000313" key="5">
    <source>
        <dbReference type="Proteomes" id="UP000284395"/>
    </source>
</evidence>
<dbReference type="Proteomes" id="UP000284395">
    <property type="component" value="Unassembled WGS sequence"/>
</dbReference>
<dbReference type="EMBL" id="RAPF01000001">
    <property type="protein sequence ID" value="RKF23092.1"/>
    <property type="molecule type" value="Genomic_DNA"/>
</dbReference>
<protein>
    <submittedName>
        <fullName evidence="4">Zinc ribbon domain-containing protein</fullName>
    </submittedName>
</protein>
<evidence type="ECO:0000256" key="2">
    <source>
        <dbReference type="SAM" id="MobiDB-lite"/>
    </source>
</evidence>
<keyword evidence="1" id="KW-0175">Coiled coil</keyword>
<sequence length="278" mass="30873">MTADEKTCPDCAENVKSAAKICRFCGHKFAEPGLLEQMAENAEEAAQKQVAKLEQEKAEQDAGLARGEKPKFKWMSGKGCLIVLAVLFGLVIISQISNPPVDPAGHEAREKTMDQKADSASALAESVDDNEVPPPADRSNWTYNENEDRMRGQTVYTASIRSENTVNFGFPYSGAQRMTIQLRKSPAHGNDVIFFIENGQIMCDVYDCIGAISFDGNTERLTLARSADNDSTIGFARYPEAIARKIKSADKVAVELSFYREGSRQFFFNTTNLQWDRF</sequence>
<gene>
    <name evidence="4" type="ORF">D6851_00915</name>
</gene>
<keyword evidence="3" id="KW-1133">Transmembrane helix</keyword>
<evidence type="ECO:0000313" key="4">
    <source>
        <dbReference type="EMBL" id="RKF23092.1"/>
    </source>
</evidence>
<feature type="coiled-coil region" evidence="1">
    <location>
        <begin position="36"/>
        <end position="63"/>
    </location>
</feature>
<dbReference type="AlphaFoldDB" id="A0A420EQZ6"/>
<accession>A0A420EQZ6</accession>
<comment type="caution">
    <text evidence="4">The sequence shown here is derived from an EMBL/GenBank/DDBJ whole genome shotgun (WGS) entry which is preliminary data.</text>
</comment>
<feature type="region of interest" description="Disordered" evidence="2">
    <location>
        <begin position="100"/>
        <end position="139"/>
    </location>
</feature>
<feature type="transmembrane region" description="Helical" evidence="3">
    <location>
        <begin position="79"/>
        <end position="97"/>
    </location>
</feature>
<keyword evidence="5" id="KW-1185">Reference proteome</keyword>
<proteinExistence type="predicted"/>
<evidence type="ECO:0000256" key="1">
    <source>
        <dbReference type="SAM" id="Coils"/>
    </source>
</evidence>
<dbReference type="OrthoDB" id="6693450at2"/>
<keyword evidence="3" id="KW-0472">Membrane</keyword>
<reference evidence="4 5" key="1">
    <citation type="submission" date="2018-09" db="EMBL/GenBank/DDBJ databases">
        <title>Altererythrobacter spongiae sp. nov., isolated from a marine sponge.</title>
        <authorList>
            <person name="Zhuang L."/>
            <person name="Luo L."/>
        </authorList>
    </citation>
    <scope>NUCLEOTIDE SEQUENCE [LARGE SCALE GENOMIC DNA]</scope>
    <source>
        <strain evidence="4 5">HN-Y73</strain>
    </source>
</reference>